<evidence type="ECO:0000313" key="3">
    <source>
        <dbReference type="EMBL" id="ALU12151.1"/>
    </source>
</evidence>
<dbReference type="SUPFAM" id="SSF52833">
    <property type="entry name" value="Thioredoxin-like"/>
    <property type="match status" value="1"/>
</dbReference>
<dbReference type="Gene3D" id="3.40.30.10">
    <property type="entry name" value="Glutaredoxin"/>
    <property type="match status" value="1"/>
</dbReference>
<feature type="transmembrane region" description="Helical" evidence="1">
    <location>
        <begin position="307"/>
        <end position="331"/>
    </location>
</feature>
<dbReference type="KEGG" id="iis:EYM_00880"/>
<feature type="transmembrane region" description="Helical" evidence="1">
    <location>
        <begin position="352"/>
        <end position="373"/>
    </location>
</feature>
<sequence>MSLRLGGKKGRMTFLDKSSSKAGLYLLAIVVIGYLIASASIEYEQAVAKTYVLSRGSSIENVAAFDQILKENKYVAIMFKSTTCPVCKKMYPYWLQLEAMSDGKVRYYDVTFSPSTEPIFRRFNINDVPTFMVFKDGKLVGRHIGGFPGPDVATQMKNWVYSRLGLTSSKLEADLMEFQLACASCHGSPKEVSKEAVIEWINEVPPDPTSAKLNEMFRKAFASNTTLFELYGKERVVEGVKSMKTFVPNLDEKASERYAEFLNELSKVALGRETKGSEAELNAPLDAGEASKLEASGLPASAQLSSILSFVVGLATGLAAALSPCVFPLFVTHVTSSLRRSESNVSKSLGCGALAALGVVALGALFLLFSNAVLAVQKILLPVVGGAIVIAGLASLLDVPMEISSAKVGKKSDFAFCALYGFLSVQCNLPLVIGALLLIATTGGVSTLAGFALGIGIPLAVTSYLAPKLKNVAIVLTKRSKEIELISSALMVIAGVYLLLYSFSVI</sequence>
<evidence type="ECO:0000256" key="1">
    <source>
        <dbReference type="SAM" id="Phobius"/>
    </source>
</evidence>
<keyword evidence="1" id="KW-1133">Transmembrane helix</keyword>
<reference evidence="3 4" key="1">
    <citation type="submission" date="2013-11" db="EMBL/GenBank/DDBJ databases">
        <title>Comparative genomics of Ignicoccus.</title>
        <authorList>
            <person name="Podar M."/>
        </authorList>
    </citation>
    <scope>NUCLEOTIDE SEQUENCE [LARGE SCALE GENOMIC DNA]</scope>
    <source>
        <strain evidence="3 4">DSM 13165</strain>
    </source>
</reference>
<dbReference type="EMBL" id="CP006867">
    <property type="protein sequence ID" value="ALU12151.1"/>
    <property type="molecule type" value="Genomic_DNA"/>
</dbReference>
<dbReference type="OrthoDB" id="21420at2157"/>
<gene>
    <name evidence="3" type="ORF">EYM_00880</name>
</gene>
<protein>
    <recommendedName>
        <fullName evidence="2">Thioredoxin domain-containing protein</fullName>
    </recommendedName>
</protein>
<evidence type="ECO:0000259" key="2">
    <source>
        <dbReference type="PROSITE" id="PS51352"/>
    </source>
</evidence>
<feature type="transmembrane region" description="Helical" evidence="1">
    <location>
        <begin position="445"/>
        <end position="465"/>
    </location>
</feature>
<dbReference type="GeneID" id="30679595"/>
<organism evidence="3 4">
    <name type="scientific">Ignicoccus islandicus DSM 13165</name>
    <dbReference type="NCBI Taxonomy" id="940295"/>
    <lineage>
        <taxon>Archaea</taxon>
        <taxon>Thermoproteota</taxon>
        <taxon>Thermoprotei</taxon>
        <taxon>Desulfurococcales</taxon>
        <taxon>Desulfurococcaceae</taxon>
        <taxon>Ignicoccus</taxon>
    </lineage>
</organism>
<keyword evidence="4" id="KW-1185">Reference proteome</keyword>
<dbReference type="Proteomes" id="UP000060778">
    <property type="component" value="Chromosome"/>
</dbReference>
<dbReference type="RefSeq" id="WP_075049243.1">
    <property type="nucleotide sequence ID" value="NZ_CP006867.1"/>
</dbReference>
<accession>A0A0U3FQI1</accession>
<feature type="transmembrane region" description="Helical" evidence="1">
    <location>
        <begin position="485"/>
        <end position="503"/>
    </location>
</feature>
<dbReference type="Pfam" id="PF00085">
    <property type="entry name" value="Thioredoxin"/>
    <property type="match status" value="1"/>
</dbReference>
<dbReference type="InterPro" id="IPR036249">
    <property type="entry name" value="Thioredoxin-like_sf"/>
</dbReference>
<feature type="transmembrane region" description="Helical" evidence="1">
    <location>
        <begin position="418"/>
        <end position="439"/>
    </location>
</feature>
<name>A0A0U3FQI1_9CREN</name>
<evidence type="ECO:0000313" key="4">
    <source>
        <dbReference type="Proteomes" id="UP000060778"/>
    </source>
</evidence>
<feature type="transmembrane region" description="Helical" evidence="1">
    <location>
        <begin position="21"/>
        <end position="41"/>
    </location>
</feature>
<dbReference type="AlphaFoldDB" id="A0A0U3FQI1"/>
<dbReference type="STRING" id="940295.EYM_00880"/>
<proteinExistence type="predicted"/>
<keyword evidence="1" id="KW-0812">Transmembrane</keyword>
<feature type="domain" description="Thioredoxin" evidence="2">
    <location>
        <begin position="40"/>
        <end position="165"/>
    </location>
</feature>
<dbReference type="InterPro" id="IPR013766">
    <property type="entry name" value="Thioredoxin_domain"/>
</dbReference>
<dbReference type="PROSITE" id="PS51352">
    <property type="entry name" value="THIOREDOXIN_2"/>
    <property type="match status" value="1"/>
</dbReference>
<keyword evidence="1" id="KW-0472">Membrane</keyword>
<feature type="transmembrane region" description="Helical" evidence="1">
    <location>
        <begin position="379"/>
        <end position="397"/>
    </location>
</feature>
<dbReference type="CDD" id="cd02947">
    <property type="entry name" value="TRX_family"/>
    <property type="match status" value="1"/>
</dbReference>